<keyword evidence="5" id="KW-0489">Methyltransferase</keyword>
<dbReference type="SMART" id="SM00342">
    <property type="entry name" value="HTH_ARAC"/>
    <property type="match status" value="1"/>
</dbReference>
<feature type="domain" description="HTH araC/xylS-type" evidence="4">
    <location>
        <begin position="201"/>
        <end position="302"/>
    </location>
</feature>
<dbReference type="GO" id="GO:0032259">
    <property type="term" value="P:methylation"/>
    <property type="evidence" value="ECO:0007669"/>
    <property type="project" value="UniProtKB-KW"/>
</dbReference>
<proteinExistence type="predicted"/>
<evidence type="ECO:0000256" key="2">
    <source>
        <dbReference type="ARBA" id="ARBA00023125"/>
    </source>
</evidence>
<keyword evidence="2" id="KW-0238">DNA-binding</keyword>
<dbReference type="Gene3D" id="1.10.10.60">
    <property type="entry name" value="Homeodomain-like"/>
    <property type="match status" value="2"/>
</dbReference>
<dbReference type="InterPro" id="IPR020449">
    <property type="entry name" value="Tscrpt_reg_AraC-type_HTH"/>
</dbReference>
<dbReference type="SUPFAM" id="SSF46689">
    <property type="entry name" value="Homeodomain-like"/>
    <property type="match status" value="1"/>
</dbReference>
<keyword evidence="3" id="KW-0804">Transcription</keyword>
<dbReference type="PANTHER" id="PTHR43280:SF32">
    <property type="entry name" value="TRANSCRIPTIONAL REGULATORY PROTEIN"/>
    <property type="match status" value="1"/>
</dbReference>
<evidence type="ECO:0000256" key="1">
    <source>
        <dbReference type="ARBA" id="ARBA00023015"/>
    </source>
</evidence>
<dbReference type="Pfam" id="PF12833">
    <property type="entry name" value="HTH_18"/>
    <property type="match status" value="1"/>
</dbReference>
<dbReference type="KEGG" id="aalg:AREALGSMS7_01729"/>
<evidence type="ECO:0000313" key="6">
    <source>
        <dbReference type="Proteomes" id="UP000204551"/>
    </source>
</evidence>
<dbReference type="InterPro" id="IPR009057">
    <property type="entry name" value="Homeodomain-like_sf"/>
</dbReference>
<keyword evidence="1" id="KW-0805">Transcription regulation</keyword>
<keyword evidence="5" id="KW-0808">Transferase</keyword>
<dbReference type="AlphaFoldDB" id="A0A221UV22"/>
<dbReference type="InterPro" id="IPR018060">
    <property type="entry name" value="HTH_AraC"/>
</dbReference>
<dbReference type="RefSeq" id="WP_093978005.1">
    <property type="nucleotide sequence ID" value="NZ_CP022515.1"/>
</dbReference>
<dbReference type="STRING" id="616991.GCA_000733925_02556"/>
<name>A0A221UV22_9FLAO</name>
<dbReference type="PROSITE" id="PS01124">
    <property type="entry name" value="HTH_ARAC_FAMILY_2"/>
    <property type="match status" value="1"/>
</dbReference>
<dbReference type="GO" id="GO:0003700">
    <property type="term" value="F:DNA-binding transcription factor activity"/>
    <property type="evidence" value="ECO:0007669"/>
    <property type="project" value="InterPro"/>
</dbReference>
<dbReference type="Proteomes" id="UP000204551">
    <property type="component" value="Chromosome"/>
</dbReference>
<evidence type="ECO:0000256" key="3">
    <source>
        <dbReference type="ARBA" id="ARBA00023163"/>
    </source>
</evidence>
<dbReference type="EMBL" id="CP022515">
    <property type="protein sequence ID" value="ASO05195.1"/>
    <property type="molecule type" value="Genomic_DNA"/>
</dbReference>
<dbReference type="EC" id="2.1.1.-" evidence="5"/>
<evidence type="ECO:0000259" key="4">
    <source>
        <dbReference type="PROSITE" id="PS01124"/>
    </source>
</evidence>
<accession>A0A221UV22</accession>
<dbReference type="PRINTS" id="PR00032">
    <property type="entry name" value="HTHARAC"/>
</dbReference>
<dbReference type="GO" id="GO:0008168">
    <property type="term" value="F:methyltransferase activity"/>
    <property type="evidence" value="ECO:0007669"/>
    <property type="project" value="UniProtKB-KW"/>
</dbReference>
<sequence length="303" mass="35138">MKNVLQIDTVGDYLNLRKQEVLHPLVGIVDFENVNKEGYENKDYDAFHYNCYAVFLKDAKGCKMHYGGKPYDYDEGTLVFMAPGQTIELSGFDPDYVPKGYAILFHPDLLIGTELGKKLHSYSFFSYSSNEALHLSAKERKVILSLLEKIQFELEQNLDKHSKKLIVANIELFLDYCTRFYDRQFITREVENIGSLEKFDNLLSQYFSSDKPQKHGTPTVGYFADRLHLSPNYFGDLVKKETGKSAQEYIQNKLIEVAKERVFDPSKSLSEIAYELGFKYPQHFTRLFKQRVGYSPSEFRNLN</sequence>
<protein>
    <submittedName>
        <fullName evidence="5">Bifunctional transcriptional activator/DNA repair enzyme AdaA</fullName>
        <ecNumber evidence="5">2.1.1.-</ecNumber>
    </submittedName>
</protein>
<evidence type="ECO:0000313" key="5">
    <source>
        <dbReference type="EMBL" id="ASO05195.1"/>
    </source>
</evidence>
<organism evidence="5 6">
    <name type="scientific">Arenibacter algicola</name>
    <dbReference type="NCBI Taxonomy" id="616991"/>
    <lineage>
        <taxon>Bacteria</taxon>
        <taxon>Pseudomonadati</taxon>
        <taxon>Bacteroidota</taxon>
        <taxon>Flavobacteriia</taxon>
        <taxon>Flavobacteriales</taxon>
        <taxon>Flavobacteriaceae</taxon>
        <taxon>Arenibacter</taxon>
    </lineage>
</organism>
<dbReference type="GO" id="GO:0043565">
    <property type="term" value="F:sequence-specific DNA binding"/>
    <property type="evidence" value="ECO:0007669"/>
    <property type="project" value="InterPro"/>
</dbReference>
<gene>
    <name evidence="5" type="ORF">AREALGSMS7_01729</name>
</gene>
<dbReference type="PANTHER" id="PTHR43280">
    <property type="entry name" value="ARAC-FAMILY TRANSCRIPTIONAL REGULATOR"/>
    <property type="match status" value="1"/>
</dbReference>
<reference evidence="5 6" key="1">
    <citation type="submission" date="2017-07" db="EMBL/GenBank/DDBJ databases">
        <title>Genome Sequence of Arenibacter algicola Strain SMS7 Isolated from a culture of the Diatom Skeletonema marinoi.</title>
        <authorList>
            <person name="Topel M."/>
            <person name="Pinder M.I.M."/>
            <person name="Johansson O.N."/>
            <person name="Kourtchenko O."/>
            <person name="Godhe A."/>
            <person name="Clarke A.K."/>
        </authorList>
    </citation>
    <scope>NUCLEOTIDE SEQUENCE [LARGE SCALE GENOMIC DNA]</scope>
    <source>
        <strain evidence="5 6">SMS7</strain>
    </source>
</reference>